<gene>
    <name evidence="1" type="ORF">AYI69_g3774</name>
</gene>
<evidence type="ECO:0000313" key="1">
    <source>
        <dbReference type="EMBL" id="OMJ26812.1"/>
    </source>
</evidence>
<reference evidence="2" key="1">
    <citation type="submission" date="2017-01" db="EMBL/GenBank/DDBJ databases">
        <authorList>
            <person name="Wang Y."/>
            <person name="White M."/>
            <person name="Kvist S."/>
            <person name="Moncalvo J.-M."/>
        </authorList>
    </citation>
    <scope>NUCLEOTIDE SEQUENCE [LARGE SCALE GENOMIC DNA]</scope>
    <source>
        <strain evidence="2">ID-206-W2</strain>
    </source>
</reference>
<comment type="caution">
    <text evidence="1">The sequence shown here is derived from an EMBL/GenBank/DDBJ whole genome shotgun (WGS) entry which is preliminary data.</text>
</comment>
<organism evidence="1 2">
    <name type="scientific">Smittium culicis</name>
    <dbReference type="NCBI Taxonomy" id="133412"/>
    <lineage>
        <taxon>Eukaryota</taxon>
        <taxon>Fungi</taxon>
        <taxon>Fungi incertae sedis</taxon>
        <taxon>Zoopagomycota</taxon>
        <taxon>Kickxellomycotina</taxon>
        <taxon>Harpellomycetes</taxon>
        <taxon>Harpellales</taxon>
        <taxon>Legeriomycetaceae</taxon>
        <taxon>Smittium</taxon>
    </lineage>
</organism>
<keyword evidence="2" id="KW-1185">Reference proteome</keyword>
<sequence>MSEFFFSNQNSISFKGLSHRFRGDNKDPDDVKVWLKKFQGLTELIEWSDDQKLKVFIAWLEGPVAKWLIEFEDADNLFKLPKPGDWNQGDNKDPDDVKVWLKKFQGLTELIEWSDDQKLKVFIAWLEGPVAKWLIEFEDADNLFKLPKPGDWNQ</sequence>
<dbReference type="EMBL" id="LSSM01001346">
    <property type="protein sequence ID" value="OMJ26812.1"/>
    <property type="molecule type" value="Genomic_DNA"/>
</dbReference>
<proteinExistence type="predicted"/>
<protein>
    <submittedName>
        <fullName evidence="1">Uncharacterized protein</fullName>
    </submittedName>
</protein>
<accession>A0A1R1YIT1</accession>
<dbReference type="Proteomes" id="UP000187429">
    <property type="component" value="Unassembled WGS sequence"/>
</dbReference>
<dbReference type="OrthoDB" id="7693469at2759"/>
<name>A0A1R1YIT1_9FUNG</name>
<evidence type="ECO:0000313" key="2">
    <source>
        <dbReference type="Proteomes" id="UP000187429"/>
    </source>
</evidence>
<dbReference type="AlphaFoldDB" id="A0A1R1YIT1"/>